<comment type="similarity">
    <text evidence="2">Belongs to the 'phage' integrase family.</text>
</comment>
<dbReference type="AlphaFoldDB" id="A0A3E3IBI2"/>
<dbReference type="SUPFAM" id="SSF56349">
    <property type="entry name" value="DNA breaking-rejoining enzymes"/>
    <property type="match status" value="1"/>
</dbReference>
<dbReference type="InterPro" id="IPR013762">
    <property type="entry name" value="Integrase-like_cat_sf"/>
</dbReference>
<sequence length="306" mass="35426">MQRNYVEETAVITEELIAEYKSYLYKEEKSRNTVSKYIRDIRAFSAFMDGGLVRKENILAWKEKLQATHSPASINSMLAAVNGFFDWLQLPELKVKPLKIQREIFSKPEKELTRTEYLRLVETAEREHRHRLALLLQTICSTGIRVSELKYITAEAVKTGRAAVDCKGKTRIVLLPSELVRVLGRYCSSQGIGKGMIFCTKNGKPLDRSNIWKEMKYLCERAKVEPDKVFPHNLRHLFAKVYYEMEKDLSKLADLLGHANVATTRIYTMESGVKHVRQLERMGLVFAGKQKPHNDDYVVNNRKRRN</sequence>
<dbReference type="EMBL" id="QVLV01000002">
    <property type="protein sequence ID" value="RGE64402.1"/>
    <property type="molecule type" value="Genomic_DNA"/>
</dbReference>
<dbReference type="Pfam" id="PF02899">
    <property type="entry name" value="Phage_int_SAM_1"/>
    <property type="match status" value="1"/>
</dbReference>
<feature type="domain" description="Tyr recombinase" evidence="7">
    <location>
        <begin position="107"/>
        <end position="281"/>
    </location>
</feature>
<dbReference type="PANTHER" id="PTHR30349:SF89">
    <property type="entry name" value="INTEGRASE_RECOMBINASE"/>
    <property type="match status" value="1"/>
</dbReference>
<dbReference type="GO" id="GO:0006310">
    <property type="term" value="P:DNA recombination"/>
    <property type="evidence" value="ECO:0007669"/>
    <property type="project" value="UniProtKB-KW"/>
</dbReference>
<dbReference type="InterPro" id="IPR004107">
    <property type="entry name" value="Integrase_SAM-like_N"/>
</dbReference>
<dbReference type="PROSITE" id="PS51898">
    <property type="entry name" value="TYR_RECOMBINASE"/>
    <property type="match status" value="1"/>
</dbReference>
<feature type="domain" description="Core-binding (CB)" evidence="8">
    <location>
        <begin position="11"/>
        <end position="89"/>
    </location>
</feature>
<dbReference type="InterPro" id="IPR044068">
    <property type="entry name" value="CB"/>
</dbReference>
<comment type="caution">
    <text evidence="9">The sequence shown here is derived from an EMBL/GenBank/DDBJ whole genome shotgun (WGS) entry which is preliminary data.</text>
</comment>
<keyword evidence="5" id="KW-0233">DNA recombination</keyword>
<evidence type="ECO:0000259" key="8">
    <source>
        <dbReference type="PROSITE" id="PS51900"/>
    </source>
</evidence>
<dbReference type="InterPro" id="IPR011010">
    <property type="entry name" value="DNA_brk_join_enz"/>
</dbReference>
<evidence type="ECO:0000256" key="1">
    <source>
        <dbReference type="ARBA" id="ARBA00003283"/>
    </source>
</evidence>
<name>A0A3E3IBI2_9FIRM</name>
<evidence type="ECO:0000256" key="2">
    <source>
        <dbReference type="ARBA" id="ARBA00008857"/>
    </source>
</evidence>
<evidence type="ECO:0000256" key="6">
    <source>
        <dbReference type="PROSITE-ProRule" id="PRU01248"/>
    </source>
</evidence>
<dbReference type="PANTHER" id="PTHR30349">
    <property type="entry name" value="PHAGE INTEGRASE-RELATED"/>
    <property type="match status" value="1"/>
</dbReference>
<dbReference type="GeneID" id="97986248"/>
<dbReference type="Proteomes" id="UP000260812">
    <property type="component" value="Unassembled WGS sequence"/>
</dbReference>
<dbReference type="InterPro" id="IPR050090">
    <property type="entry name" value="Tyrosine_recombinase_XerCD"/>
</dbReference>
<dbReference type="RefSeq" id="WP_117543980.1">
    <property type="nucleotide sequence ID" value="NZ_QVLV01000002.1"/>
</dbReference>
<dbReference type="PROSITE" id="PS51900">
    <property type="entry name" value="CB"/>
    <property type="match status" value="1"/>
</dbReference>
<protein>
    <submittedName>
        <fullName evidence="9">Integrase</fullName>
    </submittedName>
</protein>
<evidence type="ECO:0000256" key="4">
    <source>
        <dbReference type="ARBA" id="ARBA00023125"/>
    </source>
</evidence>
<evidence type="ECO:0000256" key="5">
    <source>
        <dbReference type="ARBA" id="ARBA00023172"/>
    </source>
</evidence>
<keyword evidence="4 6" id="KW-0238">DNA-binding</keyword>
<dbReference type="Gene3D" id="1.10.150.130">
    <property type="match status" value="1"/>
</dbReference>
<dbReference type="GO" id="GO:0003677">
    <property type="term" value="F:DNA binding"/>
    <property type="evidence" value="ECO:0007669"/>
    <property type="project" value="UniProtKB-UniRule"/>
</dbReference>
<comment type="function">
    <text evidence="1">Site-specific tyrosine recombinase, which acts by catalyzing the cutting and rejoining of the recombining DNA molecules.</text>
</comment>
<dbReference type="Pfam" id="PF00589">
    <property type="entry name" value="Phage_integrase"/>
    <property type="match status" value="1"/>
</dbReference>
<keyword evidence="3" id="KW-0229">DNA integration</keyword>
<evidence type="ECO:0000313" key="10">
    <source>
        <dbReference type="Proteomes" id="UP000260812"/>
    </source>
</evidence>
<evidence type="ECO:0000259" key="7">
    <source>
        <dbReference type="PROSITE" id="PS51898"/>
    </source>
</evidence>
<organism evidence="9 10">
    <name type="scientific">Eisenbergiella massiliensis</name>
    <dbReference type="NCBI Taxonomy" id="1720294"/>
    <lineage>
        <taxon>Bacteria</taxon>
        <taxon>Bacillati</taxon>
        <taxon>Bacillota</taxon>
        <taxon>Clostridia</taxon>
        <taxon>Lachnospirales</taxon>
        <taxon>Lachnospiraceae</taxon>
        <taxon>Eisenbergiella</taxon>
    </lineage>
</organism>
<dbReference type="Gene3D" id="1.10.443.10">
    <property type="entry name" value="Intergrase catalytic core"/>
    <property type="match status" value="1"/>
</dbReference>
<evidence type="ECO:0000313" key="9">
    <source>
        <dbReference type="EMBL" id="RGE64402.1"/>
    </source>
</evidence>
<gene>
    <name evidence="9" type="ORF">DXC51_04945</name>
</gene>
<proteinExistence type="inferred from homology"/>
<dbReference type="InterPro" id="IPR002104">
    <property type="entry name" value="Integrase_catalytic"/>
</dbReference>
<keyword evidence="10" id="KW-1185">Reference proteome</keyword>
<reference evidence="9 10" key="1">
    <citation type="submission" date="2018-08" db="EMBL/GenBank/DDBJ databases">
        <title>A genome reference for cultivated species of the human gut microbiota.</title>
        <authorList>
            <person name="Zou Y."/>
            <person name="Xue W."/>
            <person name="Luo G."/>
        </authorList>
    </citation>
    <scope>NUCLEOTIDE SEQUENCE [LARGE SCALE GENOMIC DNA]</scope>
    <source>
        <strain evidence="9 10">TF05-5AC</strain>
    </source>
</reference>
<evidence type="ECO:0000256" key="3">
    <source>
        <dbReference type="ARBA" id="ARBA00022908"/>
    </source>
</evidence>
<accession>A0A3E3IBI2</accession>
<dbReference type="GO" id="GO:0015074">
    <property type="term" value="P:DNA integration"/>
    <property type="evidence" value="ECO:0007669"/>
    <property type="project" value="UniProtKB-KW"/>
</dbReference>
<dbReference type="InterPro" id="IPR010998">
    <property type="entry name" value="Integrase_recombinase_N"/>
</dbReference>